<dbReference type="GO" id="GO:0003677">
    <property type="term" value="F:DNA binding"/>
    <property type="evidence" value="ECO:0007669"/>
    <property type="project" value="UniProtKB-KW"/>
</dbReference>
<evidence type="ECO:0000259" key="5">
    <source>
        <dbReference type="PROSITE" id="PS51077"/>
    </source>
</evidence>
<gene>
    <name evidence="7" type="ORF">EAH89_18635</name>
</gene>
<dbReference type="Pfam" id="PF01614">
    <property type="entry name" value="IclR_C"/>
    <property type="match status" value="1"/>
</dbReference>
<feature type="region of interest" description="Disordered" evidence="4">
    <location>
        <begin position="1"/>
        <end position="23"/>
    </location>
</feature>
<dbReference type="AlphaFoldDB" id="A0A502FSH9"/>
<dbReference type="EMBL" id="RCZP01000021">
    <property type="protein sequence ID" value="TPG52425.1"/>
    <property type="molecule type" value="Genomic_DNA"/>
</dbReference>
<dbReference type="OrthoDB" id="9807558at2"/>
<dbReference type="Gene3D" id="3.30.450.40">
    <property type="match status" value="1"/>
</dbReference>
<dbReference type="PANTHER" id="PTHR30136">
    <property type="entry name" value="HELIX-TURN-HELIX TRANSCRIPTIONAL REGULATOR, ICLR FAMILY"/>
    <property type="match status" value="1"/>
</dbReference>
<dbReference type="PROSITE" id="PS51078">
    <property type="entry name" value="ICLR_ED"/>
    <property type="match status" value="1"/>
</dbReference>
<name>A0A502FSH9_9PROT</name>
<evidence type="ECO:0000313" key="7">
    <source>
        <dbReference type="EMBL" id="TPG52425.1"/>
    </source>
</evidence>
<reference evidence="7 8" key="1">
    <citation type="journal article" date="2019" name="Environ. Microbiol.">
        <title>Species interactions and distinct microbial communities in high Arctic permafrost affected cryosols are associated with the CH4 and CO2 gas fluxes.</title>
        <authorList>
            <person name="Altshuler I."/>
            <person name="Hamel J."/>
            <person name="Turney S."/>
            <person name="Magnuson E."/>
            <person name="Levesque R."/>
            <person name="Greer C."/>
            <person name="Whyte L.G."/>
        </authorList>
    </citation>
    <scope>NUCLEOTIDE SEQUENCE [LARGE SCALE GENOMIC DNA]</scope>
    <source>
        <strain evidence="7 8">S9.3B</strain>
    </source>
</reference>
<dbReference type="InterPro" id="IPR005471">
    <property type="entry name" value="Tscrpt_reg_IclR_N"/>
</dbReference>
<evidence type="ECO:0000256" key="1">
    <source>
        <dbReference type="ARBA" id="ARBA00023015"/>
    </source>
</evidence>
<dbReference type="Proteomes" id="UP000317078">
    <property type="component" value="Unassembled WGS sequence"/>
</dbReference>
<evidence type="ECO:0000259" key="6">
    <source>
        <dbReference type="PROSITE" id="PS51078"/>
    </source>
</evidence>
<dbReference type="SMART" id="SM00346">
    <property type="entry name" value="HTH_ICLR"/>
    <property type="match status" value="1"/>
</dbReference>
<dbReference type="SUPFAM" id="SSF55781">
    <property type="entry name" value="GAF domain-like"/>
    <property type="match status" value="1"/>
</dbReference>
<dbReference type="Pfam" id="PF09339">
    <property type="entry name" value="HTH_IclR"/>
    <property type="match status" value="1"/>
</dbReference>
<proteinExistence type="predicted"/>
<dbReference type="Gene3D" id="1.10.10.10">
    <property type="entry name" value="Winged helix-like DNA-binding domain superfamily/Winged helix DNA-binding domain"/>
    <property type="match status" value="1"/>
</dbReference>
<organism evidence="7 8">
    <name type="scientific">Muricoccus nepalensis</name>
    <dbReference type="NCBI Taxonomy" id="1854500"/>
    <lineage>
        <taxon>Bacteria</taxon>
        <taxon>Pseudomonadati</taxon>
        <taxon>Pseudomonadota</taxon>
        <taxon>Alphaproteobacteria</taxon>
        <taxon>Acetobacterales</taxon>
        <taxon>Roseomonadaceae</taxon>
        <taxon>Muricoccus</taxon>
    </lineage>
</organism>
<evidence type="ECO:0000313" key="8">
    <source>
        <dbReference type="Proteomes" id="UP000317078"/>
    </source>
</evidence>
<dbReference type="GO" id="GO:0045892">
    <property type="term" value="P:negative regulation of DNA-templated transcription"/>
    <property type="evidence" value="ECO:0007669"/>
    <property type="project" value="TreeGrafter"/>
</dbReference>
<evidence type="ECO:0000256" key="2">
    <source>
        <dbReference type="ARBA" id="ARBA00023125"/>
    </source>
</evidence>
<keyword evidence="8" id="KW-1185">Reference proteome</keyword>
<keyword evidence="2" id="KW-0238">DNA-binding</keyword>
<protein>
    <submittedName>
        <fullName evidence="7">IclR family transcriptional regulator</fullName>
    </submittedName>
</protein>
<dbReference type="PROSITE" id="PS51077">
    <property type="entry name" value="HTH_ICLR"/>
    <property type="match status" value="1"/>
</dbReference>
<dbReference type="InterPro" id="IPR036388">
    <property type="entry name" value="WH-like_DNA-bd_sf"/>
</dbReference>
<dbReference type="PANTHER" id="PTHR30136:SF35">
    <property type="entry name" value="HTH-TYPE TRANSCRIPTIONAL REGULATOR RV1719"/>
    <property type="match status" value="1"/>
</dbReference>
<feature type="domain" description="IclR-ED" evidence="6">
    <location>
        <begin position="89"/>
        <end position="270"/>
    </location>
</feature>
<comment type="caution">
    <text evidence="7">The sequence shown here is derived from an EMBL/GenBank/DDBJ whole genome shotgun (WGS) entry which is preliminary data.</text>
</comment>
<evidence type="ECO:0000256" key="4">
    <source>
        <dbReference type="SAM" id="MobiDB-lite"/>
    </source>
</evidence>
<keyword evidence="1" id="KW-0805">Transcription regulation</keyword>
<dbReference type="SUPFAM" id="SSF46785">
    <property type="entry name" value="Winged helix' DNA-binding domain"/>
    <property type="match status" value="1"/>
</dbReference>
<dbReference type="InterPro" id="IPR036390">
    <property type="entry name" value="WH_DNA-bd_sf"/>
</dbReference>
<keyword evidence="3" id="KW-0804">Transcription</keyword>
<feature type="domain" description="HTH iclR-type" evidence="5">
    <location>
        <begin position="26"/>
        <end position="88"/>
    </location>
</feature>
<sequence>MAFPAGAPRRAKRRQENGLPPEKNQIQVIGRAAAVLRSLENQPHGLSLGQIAAKVELARSTVQRIVAALESEKLVVAATPGGRVRLGPALLRLAASVETNVAALAHPFIAELSASLGETVDFAAVRRDHLIFVDQVVGMQRLQAVSAVGETFPLYCTANGKAYLATLSDDEIVALIGRSYARRTPNTLTTAEPLLEEIRAARQAGFAVDREEHVLGISAVGVALRDMMGNPVAVSVPVPTQRFRGREEDIAERLLETKRALGARFTAESA</sequence>
<accession>A0A502FSH9</accession>
<dbReference type="InterPro" id="IPR014757">
    <property type="entry name" value="Tscrpt_reg_IclR_C"/>
</dbReference>
<dbReference type="GO" id="GO:0003700">
    <property type="term" value="F:DNA-binding transcription factor activity"/>
    <property type="evidence" value="ECO:0007669"/>
    <property type="project" value="TreeGrafter"/>
</dbReference>
<dbReference type="InterPro" id="IPR050707">
    <property type="entry name" value="HTH_MetabolicPath_Reg"/>
</dbReference>
<dbReference type="InterPro" id="IPR029016">
    <property type="entry name" value="GAF-like_dom_sf"/>
</dbReference>
<evidence type="ECO:0000256" key="3">
    <source>
        <dbReference type="ARBA" id="ARBA00023163"/>
    </source>
</evidence>